<reference evidence="3" key="1">
    <citation type="submission" date="2022-08" db="EMBL/GenBank/DDBJ databases">
        <authorList>
            <person name="Dzunkova M."/>
            <person name="La Clair J."/>
            <person name="Tyml T."/>
            <person name="Doud D."/>
            <person name="Schulz F."/>
            <person name="Piquer S."/>
            <person name="Porcel Sanchis D."/>
            <person name="Osborn A."/>
            <person name="Robinson D."/>
            <person name="Louie K.B."/>
            <person name="Bowen B.P."/>
            <person name="Bowers R."/>
            <person name="Lee J."/>
            <person name="Arnau Llombart V."/>
            <person name="Diaz Villanueva W."/>
            <person name="Gosliner T."/>
            <person name="Northen T."/>
            <person name="Cheng J.-F."/>
            <person name="Burkart M.D."/>
            <person name="Woyke T."/>
        </authorList>
    </citation>
    <scope>NUCLEOTIDE SEQUENCE</scope>
    <source>
        <strain evidence="3">Df01</strain>
    </source>
</reference>
<dbReference type="Gene3D" id="3.40.50.20">
    <property type="match status" value="1"/>
</dbReference>
<dbReference type="CDD" id="cd03360">
    <property type="entry name" value="LbH_AT_putative"/>
    <property type="match status" value="1"/>
</dbReference>
<dbReference type="SUPFAM" id="SSF51161">
    <property type="entry name" value="Trimeric LpxA-like enzymes"/>
    <property type="match status" value="1"/>
</dbReference>
<protein>
    <submittedName>
        <fullName evidence="3">Acetyltransferase</fullName>
    </submittedName>
</protein>
<dbReference type="EMBL" id="JANQAO010000003">
    <property type="protein sequence ID" value="MDM5147809.1"/>
    <property type="molecule type" value="Genomic_DNA"/>
</dbReference>
<organism evidence="3 4">
    <name type="scientific">Candidatus Doriopsillibacter californiensis</name>
    <dbReference type="NCBI Taxonomy" id="2970740"/>
    <lineage>
        <taxon>Bacteria</taxon>
        <taxon>Pseudomonadati</taxon>
        <taxon>Pseudomonadota</taxon>
        <taxon>Gammaproteobacteria</taxon>
        <taxon>Candidatus Tethybacterales</taxon>
        <taxon>Candidatus Persebacteraceae</taxon>
        <taxon>Candidatus Doriopsillibacter</taxon>
    </lineage>
</organism>
<evidence type="ECO:0000313" key="3">
    <source>
        <dbReference type="EMBL" id="MDM5147809.1"/>
    </source>
</evidence>
<dbReference type="Pfam" id="PF17836">
    <property type="entry name" value="PglD_N"/>
    <property type="match status" value="1"/>
</dbReference>
<comment type="caution">
    <text evidence="3">The sequence shown here is derived from an EMBL/GenBank/DDBJ whole genome shotgun (WGS) entry which is preliminary data.</text>
</comment>
<comment type="similarity">
    <text evidence="1">Belongs to the transferase hexapeptide repeat family.</text>
</comment>
<dbReference type="Pfam" id="PF00132">
    <property type="entry name" value="Hexapep"/>
    <property type="match status" value="1"/>
</dbReference>
<dbReference type="PANTHER" id="PTHR43300">
    <property type="entry name" value="ACETYLTRANSFERASE"/>
    <property type="match status" value="1"/>
</dbReference>
<dbReference type="NCBIfam" id="TIGR03570">
    <property type="entry name" value="NeuD_NnaD"/>
    <property type="match status" value="1"/>
</dbReference>
<sequence length="235" mass="26170">MKPEEIKQQGGKIVIIGAGEFGRIAYDYFNVDSNYEVVAFAVENKFLEKTAYCEIPVIAFEELPERYPPSDFDVFVALTYGHLNRDRSRLVEMSRQAGYRSVSYLSSSAFVSPNISIGENTFVFENNTIQHLCQLEDNVILWSGNHVGHRSVIRKNCFISSHVVISGFCDIGDNCFVGVNSTIGNNLTIGKDCTIGAGSIITSDLLENSSIAPPKSPVRENISRRLWKVRDNGMD</sequence>
<evidence type="ECO:0000256" key="1">
    <source>
        <dbReference type="ARBA" id="ARBA00007274"/>
    </source>
</evidence>
<name>A0ABT7QM88_9GAMM</name>
<dbReference type="PANTHER" id="PTHR43300:SF4">
    <property type="entry name" value="ACYL-[ACYL-CARRIER-PROTEIN]--UDP-N-ACETYLGLUCOSAMINE O-ACYLTRANSFERASE"/>
    <property type="match status" value="1"/>
</dbReference>
<reference evidence="3" key="2">
    <citation type="journal article" date="2023" name="Microbiome">
        <title>Synthase-selected sorting approach identifies a beta-lactone synthase in a nudibranch symbiotic bacterium.</title>
        <authorList>
            <person name="Dzunkova M."/>
            <person name="La Clair J.J."/>
            <person name="Tyml T."/>
            <person name="Doud D."/>
            <person name="Schulz F."/>
            <person name="Piquer-Esteban S."/>
            <person name="Porcel Sanchis D."/>
            <person name="Osborn A."/>
            <person name="Robinson D."/>
            <person name="Louie K.B."/>
            <person name="Bowen B.P."/>
            <person name="Bowers R.M."/>
            <person name="Lee J."/>
            <person name="Arnau V."/>
            <person name="Diaz-Villanueva W."/>
            <person name="Stepanauskas R."/>
            <person name="Gosliner T."/>
            <person name="Date S.V."/>
            <person name="Northen T.R."/>
            <person name="Cheng J.F."/>
            <person name="Burkart M.D."/>
            <person name="Woyke T."/>
        </authorList>
    </citation>
    <scope>NUCLEOTIDE SEQUENCE</scope>
    <source>
        <strain evidence="3">Df01</strain>
    </source>
</reference>
<accession>A0ABT7QM88</accession>
<dbReference type="InterPro" id="IPR001451">
    <property type="entry name" value="Hexapep"/>
</dbReference>
<gene>
    <name evidence="3" type="ORF">NQX30_05435</name>
</gene>
<proteinExistence type="inferred from homology"/>
<dbReference type="InterPro" id="IPR050179">
    <property type="entry name" value="Trans_hexapeptide_repeat"/>
</dbReference>
<evidence type="ECO:0000259" key="2">
    <source>
        <dbReference type="Pfam" id="PF17836"/>
    </source>
</evidence>
<keyword evidence="4" id="KW-1185">Reference proteome</keyword>
<dbReference type="Proteomes" id="UP001168167">
    <property type="component" value="Unassembled WGS sequence"/>
</dbReference>
<evidence type="ECO:0000313" key="4">
    <source>
        <dbReference type="Proteomes" id="UP001168167"/>
    </source>
</evidence>
<dbReference type="InterPro" id="IPR020019">
    <property type="entry name" value="AcTrfase_PglD-like"/>
</dbReference>
<dbReference type="InterPro" id="IPR041561">
    <property type="entry name" value="PglD_N"/>
</dbReference>
<dbReference type="InterPro" id="IPR011004">
    <property type="entry name" value="Trimer_LpxA-like_sf"/>
</dbReference>
<feature type="domain" description="PglD N-terminal" evidence="2">
    <location>
        <begin position="12"/>
        <end position="79"/>
    </location>
</feature>
<dbReference type="Gene3D" id="2.160.10.10">
    <property type="entry name" value="Hexapeptide repeat proteins"/>
    <property type="match status" value="1"/>
</dbReference>